<keyword evidence="4" id="KW-1185">Reference proteome</keyword>
<dbReference type="RefSeq" id="WP_307271090.1">
    <property type="nucleotide sequence ID" value="NZ_JAUSVX010000003.1"/>
</dbReference>
<dbReference type="InterPro" id="IPR033199">
    <property type="entry name" value="DDAH-like"/>
</dbReference>
<dbReference type="EC" id="3.5.3.18" evidence="3"/>
<name>A0ABU0J412_9HYPH</name>
<dbReference type="Gene3D" id="3.75.10.10">
    <property type="entry name" value="L-arginine/glycine Amidinotransferase, Chain A"/>
    <property type="match status" value="1"/>
</dbReference>
<evidence type="ECO:0000256" key="1">
    <source>
        <dbReference type="ARBA" id="ARBA00008532"/>
    </source>
</evidence>
<dbReference type="SUPFAM" id="SSF55909">
    <property type="entry name" value="Pentein"/>
    <property type="match status" value="1"/>
</dbReference>
<comment type="caution">
    <text evidence="3">The sequence shown here is derived from an EMBL/GenBank/DDBJ whole genome shotgun (WGS) entry which is preliminary data.</text>
</comment>
<sequence>MAARPVFEFDNAIVRAPASSVVDGLRAVDRGAPTLAGVRAEHEAYVAALEAAGVSVQRLPALDAFADSIFVEDPALVFPEGAIVLRPGAASRFGEAAAIAPVLRSRFATVLELPGPGFADGGDVLVTPCAVMIGLSDRTDRIGADALVARLAELGRTGVVVTTPPGVLHFKSDCALLDEATMLATRRLAQSGVFEGYRVLLTPDGEEGAANALRVNDRVFLGDGFPRTRALLEAEGYRVVPLATSEIARIDAGLSCMSLRWRAA</sequence>
<dbReference type="PANTHER" id="PTHR12737:SF9">
    <property type="entry name" value="DIMETHYLARGININASE"/>
    <property type="match status" value="1"/>
</dbReference>
<evidence type="ECO:0000256" key="2">
    <source>
        <dbReference type="ARBA" id="ARBA00022801"/>
    </source>
</evidence>
<gene>
    <name evidence="3" type="ORF">QO011_002024</name>
</gene>
<proteinExistence type="inferred from homology"/>
<dbReference type="EMBL" id="JAUSVX010000003">
    <property type="protein sequence ID" value="MDQ0469013.1"/>
    <property type="molecule type" value="Genomic_DNA"/>
</dbReference>
<dbReference type="PANTHER" id="PTHR12737">
    <property type="entry name" value="DIMETHYLARGININE DIMETHYLAMINOHYDROLASE"/>
    <property type="match status" value="1"/>
</dbReference>
<evidence type="ECO:0000313" key="4">
    <source>
        <dbReference type="Proteomes" id="UP001242480"/>
    </source>
</evidence>
<evidence type="ECO:0000313" key="3">
    <source>
        <dbReference type="EMBL" id="MDQ0469013.1"/>
    </source>
</evidence>
<reference evidence="3 4" key="1">
    <citation type="submission" date="2023-07" db="EMBL/GenBank/DDBJ databases">
        <title>Genomic Encyclopedia of Type Strains, Phase IV (KMG-IV): sequencing the most valuable type-strain genomes for metagenomic binning, comparative biology and taxonomic classification.</title>
        <authorList>
            <person name="Goeker M."/>
        </authorList>
    </citation>
    <scope>NUCLEOTIDE SEQUENCE [LARGE SCALE GENOMIC DNA]</scope>
    <source>
        <strain evidence="3 4">DSM 19619</strain>
    </source>
</reference>
<dbReference type="GO" id="GO:0016403">
    <property type="term" value="F:dimethylargininase activity"/>
    <property type="evidence" value="ECO:0007669"/>
    <property type="project" value="UniProtKB-EC"/>
</dbReference>
<organism evidence="3 4">
    <name type="scientific">Labrys wisconsinensis</name>
    <dbReference type="NCBI Taxonomy" id="425677"/>
    <lineage>
        <taxon>Bacteria</taxon>
        <taxon>Pseudomonadati</taxon>
        <taxon>Pseudomonadota</taxon>
        <taxon>Alphaproteobacteria</taxon>
        <taxon>Hyphomicrobiales</taxon>
        <taxon>Xanthobacteraceae</taxon>
        <taxon>Labrys</taxon>
    </lineage>
</organism>
<keyword evidence="2 3" id="KW-0378">Hydrolase</keyword>
<comment type="similarity">
    <text evidence="1">Belongs to the DDAH family.</text>
</comment>
<protein>
    <submittedName>
        <fullName evidence="3">Dimethylargininase</fullName>
        <ecNumber evidence="3">3.5.3.18</ecNumber>
    </submittedName>
</protein>
<dbReference type="Proteomes" id="UP001242480">
    <property type="component" value="Unassembled WGS sequence"/>
</dbReference>
<accession>A0ABU0J412</accession>